<keyword evidence="1" id="KW-0732">Signal</keyword>
<dbReference type="PROSITE" id="PS51257">
    <property type="entry name" value="PROKAR_LIPOPROTEIN"/>
    <property type="match status" value="1"/>
</dbReference>
<protein>
    <recommendedName>
        <fullName evidence="4">Cyclophilin-like domain-containing protein</fullName>
    </recommendedName>
</protein>
<reference evidence="2 3" key="1">
    <citation type="submission" date="2016-10" db="EMBL/GenBank/DDBJ databases">
        <authorList>
            <person name="de Groot N.N."/>
        </authorList>
    </citation>
    <scope>NUCLEOTIDE SEQUENCE [LARGE SCALE GENOMIC DNA]</scope>
    <source>
        <strain evidence="2 3">DSM 21039</strain>
    </source>
</reference>
<dbReference type="AlphaFoldDB" id="A0A1H8JWN5"/>
<keyword evidence="3" id="KW-1185">Reference proteome</keyword>
<name>A0A1H8JWN5_9BACT</name>
<proteinExistence type="predicted"/>
<evidence type="ECO:0000313" key="3">
    <source>
        <dbReference type="Proteomes" id="UP000198984"/>
    </source>
</evidence>
<feature type="signal peptide" evidence="1">
    <location>
        <begin position="1"/>
        <end position="23"/>
    </location>
</feature>
<sequence>MKRTLLFLLPVMMLAYACQPSGANGHAATPQDTVANVSTAPDSSAPQLTAARDTSLADTVAAEDQPYADYYIVVADTGFSYHPLQAKLLQLKAATHLKVDSMGRYYNPQKNRIVLPDDDEDEIYAGEYYPRREPGEYLSLEYLYVYSRHTEDSTLALISGIYADEASANAALPAIKAQVPGAFVMKGSVYIGCMH</sequence>
<gene>
    <name evidence="2" type="ORF">SAMN04488505_113161</name>
</gene>
<accession>A0A1H8JWN5</accession>
<dbReference type="OrthoDB" id="1351044at2"/>
<feature type="chain" id="PRO_5011434529" description="Cyclophilin-like domain-containing protein" evidence="1">
    <location>
        <begin position="24"/>
        <end position="195"/>
    </location>
</feature>
<dbReference type="RefSeq" id="WP_143081204.1">
    <property type="nucleotide sequence ID" value="NZ_FOBB01000013.1"/>
</dbReference>
<evidence type="ECO:0000256" key="1">
    <source>
        <dbReference type="SAM" id="SignalP"/>
    </source>
</evidence>
<dbReference type="Proteomes" id="UP000198984">
    <property type="component" value="Unassembled WGS sequence"/>
</dbReference>
<organism evidence="2 3">
    <name type="scientific">Chitinophaga rupis</name>
    <dbReference type="NCBI Taxonomy" id="573321"/>
    <lineage>
        <taxon>Bacteria</taxon>
        <taxon>Pseudomonadati</taxon>
        <taxon>Bacteroidota</taxon>
        <taxon>Chitinophagia</taxon>
        <taxon>Chitinophagales</taxon>
        <taxon>Chitinophagaceae</taxon>
        <taxon>Chitinophaga</taxon>
    </lineage>
</organism>
<evidence type="ECO:0008006" key="4">
    <source>
        <dbReference type="Google" id="ProtNLM"/>
    </source>
</evidence>
<dbReference type="EMBL" id="FOBB01000013">
    <property type="protein sequence ID" value="SEN84777.1"/>
    <property type="molecule type" value="Genomic_DNA"/>
</dbReference>
<evidence type="ECO:0000313" key="2">
    <source>
        <dbReference type="EMBL" id="SEN84777.1"/>
    </source>
</evidence>